<evidence type="ECO:0000313" key="3">
    <source>
        <dbReference type="Proteomes" id="UP000676386"/>
    </source>
</evidence>
<name>A0ABS5J253_9BACT</name>
<accession>A0ABS5J253</accession>
<gene>
    <name evidence="2" type="ORF">KE626_18485</name>
</gene>
<dbReference type="InterPro" id="IPR010982">
    <property type="entry name" value="Lambda_DNA-bd_dom_sf"/>
</dbReference>
<keyword evidence="3" id="KW-1185">Reference proteome</keyword>
<dbReference type="EMBL" id="JAGTXB010000009">
    <property type="protein sequence ID" value="MBS0029317.1"/>
    <property type="molecule type" value="Genomic_DNA"/>
</dbReference>
<dbReference type="Proteomes" id="UP000676386">
    <property type="component" value="Unassembled WGS sequence"/>
</dbReference>
<dbReference type="CDD" id="cd00093">
    <property type="entry name" value="HTH_XRE"/>
    <property type="match status" value="1"/>
</dbReference>
<dbReference type="RefSeq" id="WP_211974420.1">
    <property type="nucleotide sequence ID" value="NZ_CBFHAM010000054.1"/>
</dbReference>
<dbReference type="PROSITE" id="PS50943">
    <property type="entry name" value="HTH_CROC1"/>
    <property type="match status" value="1"/>
</dbReference>
<protein>
    <submittedName>
        <fullName evidence="2">Helix-turn-helix transcriptional regulator</fullName>
    </submittedName>
</protein>
<dbReference type="InterPro" id="IPR001387">
    <property type="entry name" value="Cro/C1-type_HTH"/>
</dbReference>
<evidence type="ECO:0000259" key="1">
    <source>
        <dbReference type="PROSITE" id="PS50943"/>
    </source>
</evidence>
<reference evidence="2 3" key="1">
    <citation type="submission" date="2021-04" db="EMBL/GenBank/DDBJ databases">
        <title>Chitinophaga sp. nov., isolated from the rhizosphere soil.</title>
        <authorList>
            <person name="He S."/>
        </authorList>
    </citation>
    <scope>NUCLEOTIDE SEQUENCE [LARGE SCALE GENOMIC DNA]</scope>
    <source>
        <strain evidence="2 3">2R12</strain>
    </source>
</reference>
<organism evidence="2 3">
    <name type="scientific">Chitinophaga hostae</name>
    <dbReference type="NCBI Taxonomy" id="2831022"/>
    <lineage>
        <taxon>Bacteria</taxon>
        <taxon>Pseudomonadati</taxon>
        <taxon>Bacteroidota</taxon>
        <taxon>Chitinophagia</taxon>
        <taxon>Chitinophagales</taxon>
        <taxon>Chitinophagaceae</taxon>
        <taxon>Chitinophaga</taxon>
    </lineage>
</organism>
<sequence>MFAYNKRFIKLIRKELQLTQQEMSDILGIPRGCFVTYESGRSKGSRFFHERMKAVFGIDLLQPAQLHKIVFEDPGKLKSINYQRLSQLEIYDTPEQAE</sequence>
<evidence type="ECO:0000313" key="2">
    <source>
        <dbReference type="EMBL" id="MBS0029317.1"/>
    </source>
</evidence>
<comment type="caution">
    <text evidence="2">The sequence shown here is derived from an EMBL/GenBank/DDBJ whole genome shotgun (WGS) entry which is preliminary data.</text>
</comment>
<dbReference type="Gene3D" id="1.10.260.40">
    <property type="entry name" value="lambda repressor-like DNA-binding domains"/>
    <property type="match status" value="1"/>
</dbReference>
<feature type="domain" description="HTH cro/C1-type" evidence="1">
    <location>
        <begin position="9"/>
        <end position="31"/>
    </location>
</feature>
<proteinExistence type="predicted"/>
<dbReference type="SUPFAM" id="SSF47413">
    <property type="entry name" value="lambda repressor-like DNA-binding domains"/>
    <property type="match status" value="1"/>
</dbReference>